<dbReference type="Pfam" id="PF00171">
    <property type="entry name" value="Aldedh"/>
    <property type="match status" value="1"/>
</dbReference>
<feature type="domain" description="Aldehyde dehydrogenase" evidence="2">
    <location>
        <begin position="49"/>
        <end position="506"/>
    </location>
</feature>
<dbReference type="InterPro" id="IPR016163">
    <property type="entry name" value="Ald_DH_C"/>
</dbReference>
<evidence type="ECO:0000313" key="4">
    <source>
        <dbReference type="Proteomes" id="UP001499979"/>
    </source>
</evidence>
<dbReference type="SUPFAM" id="SSF53720">
    <property type="entry name" value="ALDH-like"/>
    <property type="match status" value="1"/>
</dbReference>
<reference evidence="3 4" key="1">
    <citation type="journal article" date="2019" name="Int. J. Syst. Evol. Microbiol.">
        <title>The Global Catalogue of Microorganisms (GCM) 10K type strain sequencing project: providing services to taxonomists for standard genome sequencing and annotation.</title>
        <authorList>
            <consortium name="The Broad Institute Genomics Platform"/>
            <consortium name="The Broad Institute Genome Sequencing Center for Infectious Disease"/>
            <person name="Wu L."/>
            <person name="Ma J."/>
        </authorList>
    </citation>
    <scope>NUCLEOTIDE SEQUENCE [LARGE SCALE GENOMIC DNA]</scope>
    <source>
        <strain evidence="3 4">JCM 11813</strain>
    </source>
</reference>
<accession>A0ABN1UDH6</accession>
<gene>
    <name evidence="3" type="ORF">GCM10009606_23320</name>
</gene>
<dbReference type="InterPro" id="IPR015590">
    <property type="entry name" value="Aldehyde_DH_dom"/>
</dbReference>
<keyword evidence="1" id="KW-0560">Oxidoreductase</keyword>
<evidence type="ECO:0000259" key="2">
    <source>
        <dbReference type="Pfam" id="PF00171"/>
    </source>
</evidence>
<sequence length="525" mass="55514">MTDTLLPGISSADHPFLHEEVFGVAGGQLRGHVPLYVNGAFVTPGHGGSRRLINPATGHDLGTVVEADAADVAAAVEAAETAFRSGIWSRASSRDRAIVLNRLAALIDEYMQQIFTLETLGNGRPTRETQAQLSLLGDYYRYAASLLLTRRSEVMPSSGHHHIYTHRSPVGVCAIITPFNHPMLILAGSLAFALANGNSVVVKPSEFTPVTTVLLAALAVEAGLPPGVFNVVTGGAEVSAALVSDVRVAKVNFTGGTRGGLAMAELTANRPTKLTMELGGHTPVVVFDDADLDSAVNGVTFASFIAAGQTCIAASVILVQSGIHDEFVERLRSKAESLRIGDPLSEETDLGPVISADRRAAVIDATERAVAQGARLVTGGGAAEPGSSAHADGFYVRPTILAGASPGMEIFDEEVFGPFVVIARFDDEQEAIEMANGSRYALGAAVWTESVGRAHRVAQRLDSGICWVNDHHRLEVSVPWGGYKLSGTGKEAGVEAFDDFSHQRAVIVRTEESPDWYTSSGQRLN</sequence>
<dbReference type="Gene3D" id="3.40.309.10">
    <property type="entry name" value="Aldehyde Dehydrogenase, Chain A, domain 2"/>
    <property type="match status" value="1"/>
</dbReference>
<dbReference type="RefSeq" id="WP_343907710.1">
    <property type="nucleotide sequence ID" value="NZ_BAAAJE010000009.1"/>
</dbReference>
<evidence type="ECO:0000256" key="1">
    <source>
        <dbReference type="ARBA" id="ARBA00023002"/>
    </source>
</evidence>
<keyword evidence="4" id="KW-1185">Reference proteome</keyword>
<name>A0ABN1UDH6_9ACTN</name>
<proteinExistence type="predicted"/>
<protein>
    <submittedName>
        <fullName evidence="3">Aldehyde dehydrogenase</fullName>
    </submittedName>
</protein>
<dbReference type="PANTHER" id="PTHR11699">
    <property type="entry name" value="ALDEHYDE DEHYDROGENASE-RELATED"/>
    <property type="match status" value="1"/>
</dbReference>
<comment type="caution">
    <text evidence="3">The sequence shown here is derived from an EMBL/GenBank/DDBJ whole genome shotgun (WGS) entry which is preliminary data.</text>
</comment>
<evidence type="ECO:0000313" key="3">
    <source>
        <dbReference type="EMBL" id="GAA1143176.1"/>
    </source>
</evidence>
<dbReference type="InterPro" id="IPR016161">
    <property type="entry name" value="Ald_DH/histidinol_DH"/>
</dbReference>
<dbReference type="Proteomes" id="UP001499979">
    <property type="component" value="Unassembled WGS sequence"/>
</dbReference>
<dbReference type="EMBL" id="BAAAJE010000009">
    <property type="protein sequence ID" value="GAA1143176.1"/>
    <property type="molecule type" value="Genomic_DNA"/>
</dbReference>
<dbReference type="PROSITE" id="PS00070">
    <property type="entry name" value="ALDEHYDE_DEHYDR_CYS"/>
    <property type="match status" value="1"/>
</dbReference>
<dbReference type="Gene3D" id="3.40.605.10">
    <property type="entry name" value="Aldehyde Dehydrogenase, Chain A, domain 1"/>
    <property type="match status" value="1"/>
</dbReference>
<dbReference type="InterPro" id="IPR016160">
    <property type="entry name" value="Ald_DH_CS_CYS"/>
</dbReference>
<organism evidence="3 4">
    <name type="scientific">Nocardioides aquiterrae</name>
    <dbReference type="NCBI Taxonomy" id="203799"/>
    <lineage>
        <taxon>Bacteria</taxon>
        <taxon>Bacillati</taxon>
        <taxon>Actinomycetota</taxon>
        <taxon>Actinomycetes</taxon>
        <taxon>Propionibacteriales</taxon>
        <taxon>Nocardioidaceae</taxon>
        <taxon>Nocardioides</taxon>
    </lineage>
</organism>
<dbReference type="InterPro" id="IPR016162">
    <property type="entry name" value="Ald_DH_N"/>
</dbReference>